<reference evidence="1" key="1">
    <citation type="submission" date="2020-11" db="EMBL/GenBank/DDBJ databases">
        <authorList>
            <person name="Tran Van P."/>
        </authorList>
    </citation>
    <scope>NUCLEOTIDE SEQUENCE</scope>
</reference>
<name>A0A7R9FMC4_9NEOP</name>
<sequence length="107" mass="12433">MNPHQTNTLSFGFIRDADKGMEHRKWSVLYPPIVQYWYMIGKRKHSSCTLWEKQEFIKCLYSGESVTRLSYPRSLELGKPQLVIGGKIVLQISSSRLIESLDSRTIK</sequence>
<dbReference type="AlphaFoldDB" id="A0A7R9FMC4"/>
<evidence type="ECO:0000313" key="1">
    <source>
        <dbReference type="EMBL" id="CAD7456260.1"/>
    </source>
</evidence>
<accession>A0A7R9FMC4</accession>
<proteinExistence type="predicted"/>
<gene>
    <name evidence="1" type="ORF">TTEB3V08_LOCUS4293</name>
</gene>
<protein>
    <submittedName>
        <fullName evidence="1">Uncharacterized protein</fullName>
    </submittedName>
</protein>
<dbReference type="EMBL" id="OE001206">
    <property type="protein sequence ID" value="CAD7456260.1"/>
    <property type="molecule type" value="Genomic_DNA"/>
</dbReference>
<organism evidence="1">
    <name type="scientific">Timema tahoe</name>
    <dbReference type="NCBI Taxonomy" id="61484"/>
    <lineage>
        <taxon>Eukaryota</taxon>
        <taxon>Metazoa</taxon>
        <taxon>Ecdysozoa</taxon>
        <taxon>Arthropoda</taxon>
        <taxon>Hexapoda</taxon>
        <taxon>Insecta</taxon>
        <taxon>Pterygota</taxon>
        <taxon>Neoptera</taxon>
        <taxon>Polyneoptera</taxon>
        <taxon>Phasmatodea</taxon>
        <taxon>Timematodea</taxon>
        <taxon>Timematoidea</taxon>
        <taxon>Timematidae</taxon>
        <taxon>Timema</taxon>
    </lineage>
</organism>